<evidence type="ECO:0000256" key="5">
    <source>
        <dbReference type="ARBA" id="ARBA00022989"/>
    </source>
</evidence>
<proteinExistence type="inferred from homology"/>
<evidence type="ECO:0000313" key="12">
    <source>
        <dbReference type="Proteomes" id="UP001589890"/>
    </source>
</evidence>
<keyword evidence="3" id="KW-1003">Cell membrane</keyword>
<dbReference type="SUPFAM" id="SSF103473">
    <property type="entry name" value="MFS general substrate transporter"/>
    <property type="match status" value="1"/>
</dbReference>
<dbReference type="PROSITE" id="PS50850">
    <property type="entry name" value="MFS"/>
    <property type="match status" value="1"/>
</dbReference>
<sequence>MATQVQPIRRHKPLAGLLTATTLSMTGNAIVGVTVPWVVLARTGSATFAGLAGAAAIAPIALSALFGGALIDRLGRRFCAIVADLLSALAVAALALLDGAFGLPLWGIFVLVAVGAVFDGPGTAARETLRPDVARATGTPLPRVNAWGEAAESVGLLLGPGLGGVLLVVLGGFGALWITVAMFGLSALVTALTVPAHLSPPPHREPYLRSVLEGLRFVLREPGLRTVALTATIIVGFVAPFESVVLNSHLQDIGRPTGYGLILACFAAGGLLGAITYGVLGHRLRERPVLIGSVAATAIGLAAFAFLPGVPVMAVLAFVTGIASGPINPVVAVIMQSRTPERLRGRVIGSYTSVALAAGPVGLLLIGPVVDVAGPRAGFAVIAAGCLLAALFVAMARSLRR</sequence>
<evidence type="ECO:0000256" key="8">
    <source>
        <dbReference type="ARBA" id="ARBA00040914"/>
    </source>
</evidence>
<feature type="transmembrane region" description="Helical" evidence="9">
    <location>
        <begin position="217"/>
        <end position="239"/>
    </location>
</feature>
<keyword evidence="2" id="KW-0813">Transport</keyword>
<dbReference type="InterPro" id="IPR001958">
    <property type="entry name" value="Tet-R_TetA/multi-R_MdtG-like"/>
</dbReference>
<evidence type="ECO:0000313" key="11">
    <source>
        <dbReference type="EMBL" id="MFC0626677.1"/>
    </source>
</evidence>
<dbReference type="InterPro" id="IPR011701">
    <property type="entry name" value="MFS"/>
</dbReference>
<keyword evidence="6 9" id="KW-0472">Membrane</keyword>
<accession>A0ABV6QSS8</accession>
<keyword evidence="4 9" id="KW-0812">Transmembrane</keyword>
<gene>
    <name evidence="11" type="ORF">ACFFGN_21535</name>
</gene>
<comment type="similarity">
    <text evidence="7">Belongs to the major facilitator superfamily. Drug:H(+) antiporter-3 (DHA3) (TC 2.A.1.21) family.</text>
</comment>
<feature type="transmembrane region" description="Helical" evidence="9">
    <location>
        <begin position="313"/>
        <end position="335"/>
    </location>
</feature>
<keyword evidence="5 9" id="KW-1133">Transmembrane helix</keyword>
<comment type="subcellular location">
    <subcellularLocation>
        <location evidence="1">Cell inner membrane</location>
        <topology evidence="1">Multi-pass membrane protein</topology>
    </subcellularLocation>
</comment>
<keyword evidence="12" id="KW-1185">Reference proteome</keyword>
<comment type="caution">
    <text evidence="11">The sequence shown here is derived from an EMBL/GenBank/DDBJ whole genome shotgun (WGS) entry which is preliminary data.</text>
</comment>
<evidence type="ECO:0000256" key="1">
    <source>
        <dbReference type="ARBA" id="ARBA00004429"/>
    </source>
</evidence>
<dbReference type="CDD" id="cd06173">
    <property type="entry name" value="MFS_MefA_like"/>
    <property type="match status" value="1"/>
</dbReference>
<dbReference type="Gene3D" id="1.20.1250.20">
    <property type="entry name" value="MFS general substrate transporter like domains"/>
    <property type="match status" value="1"/>
</dbReference>
<dbReference type="EMBL" id="JBHLTC010000028">
    <property type="protein sequence ID" value="MFC0626677.1"/>
    <property type="molecule type" value="Genomic_DNA"/>
</dbReference>
<feature type="domain" description="Major facilitator superfamily (MFS) profile" evidence="10">
    <location>
        <begin position="224"/>
        <end position="401"/>
    </location>
</feature>
<feature type="transmembrane region" description="Helical" evidence="9">
    <location>
        <begin position="175"/>
        <end position="196"/>
    </location>
</feature>
<dbReference type="PRINTS" id="PR01035">
    <property type="entry name" value="TCRTETA"/>
</dbReference>
<feature type="transmembrane region" description="Helical" evidence="9">
    <location>
        <begin position="376"/>
        <end position="396"/>
    </location>
</feature>
<evidence type="ECO:0000256" key="7">
    <source>
        <dbReference type="ARBA" id="ARBA00038075"/>
    </source>
</evidence>
<evidence type="ECO:0000256" key="6">
    <source>
        <dbReference type="ARBA" id="ARBA00023136"/>
    </source>
</evidence>
<dbReference type="RefSeq" id="WP_380050565.1">
    <property type="nucleotide sequence ID" value="NZ_JBHLTC010000028.1"/>
</dbReference>
<evidence type="ECO:0000259" key="10">
    <source>
        <dbReference type="PROSITE" id="PS50850"/>
    </source>
</evidence>
<feature type="transmembrane region" description="Helical" evidence="9">
    <location>
        <begin position="289"/>
        <end position="307"/>
    </location>
</feature>
<dbReference type="PANTHER" id="PTHR23513:SF9">
    <property type="entry name" value="ENTEROBACTIN EXPORTER ENTS"/>
    <property type="match status" value="1"/>
</dbReference>
<evidence type="ECO:0000256" key="3">
    <source>
        <dbReference type="ARBA" id="ARBA00022475"/>
    </source>
</evidence>
<name>A0ABV6QSS8_9ACTN</name>
<dbReference type="Pfam" id="PF07690">
    <property type="entry name" value="MFS_1"/>
    <property type="match status" value="2"/>
</dbReference>
<evidence type="ECO:0000256" key="2">
    <source>
        <dbReference type="ARBA" id="ARBA00022448"/>
    </source>
</evidence>
<organism evidence="11 12">
    <name type="scientific">Kribbella deserti</name>
    <dbReference type="NCBI Taxonomy" id="1926257"/>
    <lineage>
        <taxon>Bacteria</taxon>
        <taxon>Bacillati</taxon>
        <taxon>Actinomycetota</taxon>
        <taxon>Actinomycetes</taxon>
        <taxon>Propionibacteriales</taxon>
        <taxon>Kribbellaceae</taxon>
        <taxon>Kribbella</taxon>
    </lineage>
</organism>
<feature type="transmembrane region" description="Helical" evidence="9">
    <location>
        <begin position="347"/>
        <end position="370"/>
    </location>
</feature>
<reference evidence="11 12" key="1">
    <citation type="submission" date="2024-09" db="EMBL/GenBank/DDBJ databases">
        <authorList>
            <person name="Sun Q."/>
            <person name="Mori K."/>
        </authorList>
    </citation>
    <scope>NUCLEOTIDE SEQUENCE [LARGE SCALE GENOMIC DNA]</scope>
    <source>
        <strain evidence="11 12">CGMCC 1.15906</strain>
    </source>
</reference>
<dbReference type="Proteomes" id="UP001589890">
    <property type="component" value="Unassembled WGS sequence"/>
</dbReference>
<evidence type="ECO:0000256" key="4">
    <source>
        <dbReference type="ARBA" id="ARBA00022692"/>
    </source>
</evidence>
<feature type="transmembrane region" description="Helical" evidence="9">
    <location>
        <begin position="51"/>
        <end position="71"/>
    </location>
</feature>
<evidence type="ECO:0000256" key="9">
    <source>
        <dbReference type="SAM" id="Phobius"/>
    </source>
</evidence>
<protein>
    <recommendedName>
        <fullName evidence="8">Multidrug efflux pump Tap</fullName>
    </recommendedName>
</protein>
<feature type="transmembrane region" description="Helical" evidence="9">
    <location>
        <begin position="259"/>
        <end position="280"/>
    </location>
</feature>
<dbReference type="PANTHER" id="PTHR23513">
    <property type="entry name" value="INTEGRAL MEMBRANE EFFLUX PROTEIN-RELATED"/>
    <property type="match status" value="1"/>
</dbReference>
<dbReference type="InterPro" id="IPR020846">
    <property type="entry name" value="MFS_dom"/>
</dbReference>
<dbReference type="InterPro" id="IPR036259">
    <property type="entry name" value="MFS_trans_sf"/>
</dbReference>